<dbReference type="Proteomes" id="UP000031465">
    <property type="component" value="Unassembled WGS sequence"/>
</dbReference>
<comment type="caution">
    <text evidence="2">The sequence shown here is derived from an EMBL/GenBank/DDBJ whole genome shotgun (WGS) entry which is preliminary data.</text>
</comment>
<gene>
    <name evidence="2" type="ORF">DB44_CN00250</name>
</gene>
<keyword evidence="1" id="KW-1133">Transmembrane helix</keyword>
<proteinExistence type="predicted"/>
<dbReference type="AlphaFoldDB" id="A0A0C1H3V6"/>
<keyword evidence="1" id="KW-0812">Transmembrane</keyword>
<feature type="transmembrane region" description="Helical" evidence="1">
    <location>
        <begin position="335"/>
        <end position="354"/>
    </location>
</feature>
<protein>
    <submittedName>
        <fullName evidence="2">Uncharacterized protein</fullName>
    </submittedName>
</protein>
<feature type="transmembrane region" description="Helical" evidence="1">
    <location>
        <begin position="103"/>
        <end position="122"/>
    </location>
</feature>
<dbReference type="RefSeq" id="WP_039357893.1">
    <property type="nucleotide sequence ID" value="NZ_JSAN01000060.1"/>
</dbReference>
<feature type="transmembrane region" description="Helical" evidence="1">
    <location>
        <begin position="70"/>
        <end position="97"/>
    </location>
</feature>
<accession>A0A0C1H3V6</accession>
<organism evidence="2 3">
    <name type="scientific">Candidatus Protochlamydia amoebophila</name>
    <dbReference type="NCBI Taxonomy" id="362787"/>
    <lineage>
        <taxon>Bacteria</taxon>
        <taxon>Pseudomonadati</taxon>
        <taxon>Chlamydiota</taxon>
        <taxon>Chlamydiia</taxon>
        <taxon>Parachlamydiales</taxon>
        <taxon>Parachlamydiaceae</taxon>
        <taxon>Candidatus Protochlamydia</taxon>
    </lineage>
</organism>
<sequence>MIKRQKEYLKDFDLSQLQILFKHLTLGQDHLKSLLTSHQLEDLFNWGELREEHKKQILATRVEKFGNMSLIINTILTSTFGAWMGLSGCIGCGLGSYKVLTTISLLAFFVSGLIGFISLNMTQRQASLAIDKQRLLNLQLRVLQAIIDKITEKANAQIHYLNSAIFILKTAKDSDEEKPIFKFIKINEFYEWFENLEATLKQRMDEVQDSSAYEFYQTQIQQNCYLIKKTFAKHVKYLENLSLTKQKFDRQIQIMPSLPFLKVLTNPAYGIPRYRSMNSLPWIKRNFDQLLLGLTPTIWGGFASMFVFVGGIPNIARELGFVEVANFLIQPKSRIIEVTIALLVTSYFAFSFIYSSKKNWQRQNLLEQTQKKLSDLETISLESTHKLNILYKVKNYTQKIISIFNALKHREN</sequence>
<dbReference type="PATRIC" id="fig|362787.3.peg.922"/>
<feature type="transmembrane region" description="Helical" evidence="1">
    <location>
        <begin position="290"/>
        <end position="315"/>
    </location>
</feature>
<reference evidence="2 3" key="1">
    <citation type="journal article" date="2014" name="Mol. Biol. Evol.">
        <title>Massive expansion of Ubiquitination-related gene families within the Chlamydiae.</title>
        <authorList>
            <person name="Domman D."/>
            <person name="Collingro A."/>
            <person name="Lagkouvardos I."/>
            <person name="Gehre L."/>
            <person name="Weinmaier T."/>
            <person name="Rattei T."/>
            <person name="Subtil A."/>
            <person name="Horn M."/>
        </authorList>
    </citation>
    <scope>NUCLEOTIDE SEQUENCE [LARGE SCALE GENOMIC DNA]</scope>
    <source>
        <strain evidence="2 3">EI2</strain>
    </source>
</reference>
<name>A0A0C1H3V6_9BACT</name>
<keyword evidence="1" id="KW-0472">Membrane</keyword>
<evidence type="ECO:0000313" key="3">
    <source>
        <dbReference type="Proteomes" id="UP000031465"/>
    </source>
</evidence>
<evidence type="ECO:0000256" key="1">
    <source>
        <dbReference type="SAM" id="Phobius"/>
    </source>
</evidence>
<dbReference type="EMBL" id="JSAN01000060">
    <property type="protein sequence ID" value="KIC72219.1"/>
    <property type="molecule type" value="Genomic_DNA"/>
</dbReference>
<evidence type="ECO:0000313" key="2">
    <source>
        <dbReference type="EMBL" id="KIC72219.1"/>
    </source>
</evidence>